<dbReference type="RefSeq" id="WP_007334714.1">
    <property type="nucleotide sequence ID" value="NZ_AMCW01000148.1"/>
</dbReference>
<gene>
    <name evidence="2" type="ORF">RBSH_05332</name>
</gene>
<comment type="caution">
    <text evidence="2">The sequence shown here is derived from an EMBL/GenBank/DDBJ whole genome shotgun (WGS) entry which is preliminary data.</text>
</comment>
<name>K5D982_RHOBT</name>
<dbReference type="AlphaFoldDB" id="K5D982"/>
<reference evidence="2 3" key="1">
    <citation type="journal article" date="2013" name="Mar. Genomics">
        <title>Expression of sulfatases in Rhodopirellula baltica and the diversity of sulfatases in the genus Rhodopirellula.</title>
        <authorList>
            <person name="Wegner C.E."/>
            <person name="Richter-Heitmann T."/>
            <person name="Klindworth A."/>
            <person name="Klockow C."/>
            <person name="Richter M."/>
            <person name="Achstetter T."/>
            <person name="Glockner F.O."/>
            <person name="Harder J."/>
        </authorList>
    </citation>
    <scope>NUCLEOTIDE SEQUENCE [LARGE SCALE GENOMIC DNA]</scope>
    <source>
        <strain evidence="2 3">SH28</strain>
    </source>
</reference>
<dbReference type="EMBL" id="AMCW01000148">
    <property type="protein sequence ID" value="EKJ99358.1"/>
    <property type="molecule type" value="Genomic_DNA"/>
</dbReference>
<evidence type="ECO:0000313" key="2">
    <source>
        <dbReference type="EMBL" id="EKJ99358.1"/>
    </source>
</evidence>
<dbReference type="InterPro" id="IPR014966">
    <property type="entry name" value="FRG-dom"/>
</dbReference>
<accession>K5D982</accession>
<organism evidence="2 3">
    <name type="scientific">Rhodopirellula baltica SH28</name>
    <dbReference type="NCBI Taxonomy" id="993517"/>
    <lineage>
        <taxon>Bacteria</taxon>
        <taxon>Pseudomonadati</taxon>
        <taxon>Planctomycetota</taxon>
        <taxon>Planctomycetia</taxon>
        <taxon>Pirellulales</taxon>
        <taxon>Pirellulaceae</taxon>
        <taxon>Rhodopirellula</taxon>
    </lineage>
</organism>
<evidence type="ECO:0000313" key="3">
    <source>
        <dbReference type="Proteomes" id="UP000007993"/>
    </source>
</evidence>
<proteinExistence type="predicted"/>
<dbReference type="PATRIC" id="fig|993517.3.peg.5772"/>
<protein>
    <submittedName>
        <fullName evidence="2">FRG domain protein</fullName>
    </submittedName>
</protein>
<dbReference type="SMART" id="SM00901">
    <property type="entry name" value="FRG"/>
    <property type="match status" value="1"/>
</dbReference>
<dbReference type="Pfam" id="PF08867">
    <property type="entry name" value="FRG"/>
    <property type="match status" value="1"/>
</dbReference>
<feature type="domain" description="FRG" evidence="1">
    <location>
        <begin position="38"/>
        <end position="158"/>
    </location>
</feature>
<dbReference type="Proteomes" id="UP000007993">
    <property type="component" value="Unassembled WGS sequence"/>
</dbReference>
<evidence type="ECO:0000259" key="1">
    <source>
        <dbReference type="SMART" id="SM00901"/>
    </source>
</evidence>
<sequence length="276" mass="31833">MKTLDLDSWSDFAAAIEEVRAEYGAREIASRDGRTISLRNDILFRGHADSTWRLETTLERTTSESYSIQHYLQRADSVVNEIESLTGVDWKLPPYPEIVNAIETVQDSMRTHVPGYEYLVYLRHHGFPSPLLDWTRSPYVAAFFALEDRLDAERACVFAFIETPEGGKSRREGDASIHALGSYITTHIRHYTQKANYTIATRWDSDRKKHFFISHHDASPPIVGTQNVIVKITFPRRDRIQALKQLDDYNLNQYTLYQSEDALIRSLGMRAFELDV</sequence>